<dbReference type="EMBL" id="VIWP01000004">
    <property type="protein sequence ID" value="TWF52877.1"/>
    <property type="molecule type" value="Genomic_DNA"/>
</dbReference>
<comment type="caution">
    <text evidence="1">The sequence shown here is derived from an EMBL/GenBank/DDBJ whole genome shotgun (WGS) entry which is preliminary data.</text>
</comment>
<evidence type="ECO:0008006" key="3">
    <source>
        <dbReference type="Google" id="ProtNLM"/>
    </source>
</evidence>
<dbReference type="OrthoDB" id="8364833at2"/>
<organism evidence="1 2">
    <name type="scientific">Neorhizobium alkalisoli</name>
    <dbReference type="NCBI Taxonomy" id="528178"/>
    <lineage>
        <taxon>Bacteria</taxon>
        <taxon>Pseudomonadati</taxon>
        <taxon>Pseudomonadota</taxon>
        <taxon>Alphaproteobacteria</taxon>
        <taxon>Hyphomicrobiales</taxon>
        <taxon>Rhizobiaceae</taxon>
        <taxon>Rhizobium/Agrobacterium group</taxon>
        <taxon>Neorhizobium</taxon>
    </lineage>
</organism>
<gene>
    <name evidence="1" type="ORF">FHW37_104145</name>
</gene>
<dbReference type="RefSeq" id="WP_145638296.1">
    <property type="nucleotide sequence ID" value="NZ_VIWP01000004.1"/>
</dbReference>
<dbReference type="Proteomes" id="UP000320653">
    <property type="component" value="Unassembled WGS sequence"/>
</dbReference>
<reference evidence="1 2" key="1">
    <citation type="submission" date="2019-06" db="EMBL/GenBank/DDBJ databases">
        <title>Sorghum-associated microbial communities from plants grown in Nebraska, USA.</title>
        <authorList>
            <person name="Schachtman D."/>
        </authorList>
    </citation>
    <scope>NUCLEOTIDE SEQUENCE [LARGE SCALE GENOMIC DNA]</scope>
    <source>
        <strain evidence="1 2">1225</strain>
    </source>
</reference>
<keyword evidence="2" id="KW-1185">Reference proteome</keyword>
<evidence type="ECO:0000313" key="2">
    <source>
        <dbReference type="Proteomes" id="UP000320653"/>
    </source>
</evidence>
<sequence length="124" mass="13262">MADTVKSLKTVETKAPSFDHEPSDSGNFSSEIATLRSEIASLRDLLADKTGIVYDKVSSRASSAVNYVSDEASSVATTIKEHPAATTTLFTLIGAIGFAVGYVVATASADSKQAWYSRYINDRF</sequence>
<protein>
    <recommendedName>
        <fullName evidence="3">ElaB/YqjD/DUF883 family membrane-anchored ribosome-binding protein</fullName>
    </recommendedName>
</protein>
<dbReference type="AlphaFoldDB" id="A0A561QRB7"/>
<proteinExistence type="predicted"/>
<name>A0A561QRB7_9HYPH</name>
<accession>A0A561QRB7</accession>
<evidence type="ECO:0000313" key="1">
    <source>
        <dbReference type="EMBL" id="TWF52877.1"/>
    </source>
</evidence>